<gene>
    <name evidence="3" type="ORF">GCM10007320_31740</name>
</gene>
<dbReference type="Gene3D" id="3.30.450.40">
    <property type="match status" value="1"/>
</dbReference>
<keyword evidence="4" id="KW-1185">Reference proteome</keyword>
<dbReference type="RefSeq" id="WP_189687920.1">
    <property type="nucleotide sequence ID" value="NZ_BMYK01000009.1"/>
</dbReference>
<dbReference type="SUPFAM" id="SSF46689">
    <property type="entry name" value="Homeodomain-like"/>
    <property type="match status" value="1"/>
</dbReference>
<dbReference type="Gene3D" id="1.10.10.60">
    <property type="entry name" value="Homeodomain-like"/>
    <property type="match status" value="1"/>
</dbReference>
<evidence type="ECO:0008006" key="5">
    <source>
        <dbReference type="Google" id="ProtNLM"/>
    </source>
</evidence>
<proteinExistence type="predicted"/>
<protein>
    <recommendedName>
        <fullName evidence="5">GAF domain-containing protein</fullName>
    </recommendedName>
</protein>
<evidence type="ECO:0000313" key="4">
    <source>
        <dbReference type="Proteomes" id="UP000626210"/>
    </source>
</evidence>
<evidence type="ECO:0000259" key="1">
    <source>
        <dbReference type="Pfam" id="PF01590"/>
    </source>
</evidence>
<dbReference type="SUPFAM" id="SSF55781">
    <property type="entry name" value="GAF domain-like"/>
    <property type="match status" value="1"/>
</dbReference>
<feature type="domain" description="DNA binding HTH" evidence="2">
    <location>
        <begin position="317"/>
        <end position="356"/>
    </location>
</feature>
<dbReference type="EMBL" id="BMYK01000009">
    <property type="protein sequence ID" value="GHC86178.1"/>
    <property type="molecule type" value="Genomic_DNA"/>
</dbReference>
<organism evidence="3 4">
    <name type="scientific">Pseudorhodoferax aquiterrae</name>
    <dbReference type="NCBI Taxonomy" id="747304"/>
    <lineage>
        <taxon>Bacteria</taxon>
        <taxon>Pseudomonadati</taxon>
        <taxon>Pseudomonadota</taxon>
        <taxon>Betaproteobacteria</taxon>
        <taxon>Burkholderiales</taxon>
        <taxon>Comamonadaceae</taxon>
    </lineage>
</organism>
<name>A0ABQ3G3X2_9BURK</name>
<dbReference type="InterPro" id="IPR029016">
    <property type="entry name" value="GAF-like_dom_sf"/>
</dbReference>
<evidence type="ECO:0000313" key="3">
    <source>
        <dbReference type="EMBL" id="GHC86178.1"/>
    </source>
</evidence>
<dbReference type="Pfam" id="PF02954">
    <property type="entry name" value="HTH_8"/>
    <property type="match status" value="1"/>
</dbReference>
<feature type="domain" description="GAF" evidence="1">
    <location>
        <begin position="76"/>
        <end position="211"/>
    </location>
</feature>
<dbReference type="InterPro" id="IPR003018">
    <property type="entry name" value="GAF"/>
</dbReference>
<dbReference type="InterPro" id="IPR002197">
    <property type="entry name" value="HTH_Fis"/>
</dbReference>
<dbReference type="Pfam" id="PF01590">
    <property type="entry name" value="GAF"/>
    <property type="match status" value="1"/>
</dbReference>
<sequence length="358" mass="37550">MLLHPAPPDRTEPIRLARAQVLEQRLPGTGGLVAPWIERSWLRCLALGHAPQQRLGFEAVSAAQARAAAEANQRLARAARPVLERLAQALAQTGYFAVLANAEGVVVDAQGAIDRSDRRALLITRVGTDLSEARVGTTAIGAALAEQQPVWLHRAEHFFADTSAYSCAGAPFHGPDGTLAGMLDLTGVDVAERPELQHLAAQAARSITNALALAVPHALALRLAWPGTAPGGDADGLLALDGDGRVVAANAAARAMLALPPARGPVHADELFAMPHASLFDAARHAQAIEAPLWSRLRISVLAQAAGQPPAGSGAASLRAVEDALIRRAVDEARGNVAQAARRLGISRATLYRKLGRR</sequence>
<accession>A0ABQ3G3X2</accession>
<dbReference type="InterPro" id="IPR009057">
    <property type="entry name" value="Homeodomain-like_sf"/>
</dbReference>
<reference evidence="4" key="1">
    <citation type="journal article" date="2019" name="Int. J. Syst. Evol. Microbiol.">
        <title>The Global Catalogue of Microorganisms (GCM) 10K type strain sequencing project: providing services to taxonomists for standard genome sequencing and annotation.</title>
        <authorList>
            <consortium name="The Broad Institute Genomics Platform"/>
            <consortium name="The Broad Institute Genome Sequencing Center for Infectious Disease"/>
            <person name="Wu L."/>
            <person name="Ma J."/>
        </authorList>
    </citation>
    <scope>NUCLEOTIDE SEQUENCE [LARGE SCALE GENOMIC DNA]</scope>
    <source>
        <strain evidence="4">KCTC 23314</strain>
    </source>
</reference>
<evidence type="ECO:0000259" key="2">
    <source>
        <dbReference type="Pfam" id="PF02954"/>
    </source>
</evidence>
<comment type="caution">
    <text evidence="3">The sequence shown here is derived from an EMBL/GenBank/DDBJ whole genome shotgun (WGS) entry which is preliminary data.</text>
</comment>
<dbReference type="PRINTS" id="PR01590">
    <property type="entry name" value="HTHFIS"/>
</dbReference>
<dbReference type="Proteomes" id="UP000626210">
    <property type="component" value="Unassembled WGS sequence"/>
</dbReference>